<dbReference type="PANTHER" id="PTHR34203">
    <property type="entry name" value="METHYLTRANSFERASE, FKBM FAMILY PROTEIN"/>
    <property type="match status" value="1"/>
</dbReference>
<dbReference type="Pfam" id="PF05050">
    <property type="entry name" value="Methyltransf_21"/>
    <property type="match status" value="1"/>
</dbReference>
<accession>A0ABY4LUZ6</accession>
<dbReference type="InterPro" id="IPR052514">
    <property type="entry name" value="SAM-dependent_MTase"/>
</dbReference>
<dbReference type="InterPro" id="IPR029063">
    <property type="entry name" value="SAM-dependent_MTases_sf"/>
</dbReference>
<keyword evidence="2" id="KW-0489">Methyltransferase</keyword>
<proteinExistence type="predicted"/>
<evidence type="ECO:0000313" key="3">
    <source>
        <dbReference type="Proteomes" id="UP000829998"/>
    </source>
</evidence>
<dbReference type="InterPro" id="IPR006342">
    <property type="entry name" value="FkbM_mtfrase"/>
</dbReference>
<gene>
    <name evidence="2" type="ORF">M0M44_01590</name>
</gene>
<organism evidence="2 3">
    <name type="scientific">Flavobacterium humidisoli</name>
    <dbReference type="NCBI Taxonomy" id="2937442"/>
    <lineage>
        <taxon>Bacteria</taxon>
        <taxon>Pseudomonadati</taxon>
        <taxon>Bacteroidota</taxon>
        <taxon>Flavobacteriia</taxon>
        <taxon>Flavobacteriales</taxon>
        <taxon>Flavobacteriaceae</taxon>
        <taxon>Flavobacterium</taxon>
    </lineage>
</organism>
<dbReference type="RefSeq" id="WP_248728224.1">
    <property type="nucleotide sequence ID" value="NZ_CP096829.1"/>
</dbReference>
<evidence type="ECO:0000313" key="2">
    <source>
        <dbReference type="EMBL" id="UPZ16049.1"/>
    </source>
</evidence>
<dbReference type="PANTHER" id="PTHR34203:SF15">
    <property type="entry name" value="SLL1173 PROTEIN"/>
    <property type="match status" value="1"/>
</dbReference>
<evidence type="ECO:0000259" key="1">
    <source>
        <dbReference type="Pfam" id="PF05050"/>
    </source>
</evidence>
<feature type="domain" description="Methyltransferase FkbM" evidence="1">
    <location>
        <begin position="109"/>
        <end position="277"/>
    </location>
</feature>
<dbReference type="Gene3D" id="3.40.50.150">
    <property type="entry name" value="Vaccinia Virus protein VP39"/>
    <property type="match status" value="1"/>
</dbReference>
<name>A0ABY4LUZ6_9FLAO</name>
<dbReference type="NCBIfam" id="TIGR01444">
    <property type="entry name" value="fkbM_fam"/>
    <property type="match status" value="1"/>
</dbReference>
<protein>
    <submittedName>
        <fullName evidence="2">FkbM family methyltransferase</fullName>
    </submittedName>
</protein>
<reference evidence="2 3" key="1">
    <citation type="submission" date="2022-04" db="EMBL/GenBank/DDBJ databases">
        <authorList>
            <person name="Ra J.-S."/>
            <person name="Kim S.-B."/>
        </authorList>
    </citation>
    <scope>NUCLEOTIDE SEQUENCE [LARGE SCALE GENOMIC DNA]</scope>
    <source>
        <strain evidence="2 3">MMS21-Er5</strain>
    </source>
</reference>
<dbReference type="GO" id="GO:0008168">
    <property type="term" value="F:methyltransferase activity"/>
    <property type="evidence" value="ECO:0007669"/>
    <property type="project" value="UniProtKB-KW"/>
</dbReference>
<keyword evidence="2" id="KW-0808">Transferase</keyword>
<sequence length="294" mass="34065">MKKILYKIINDLGYRIENKKKIVNAEIKGLKKFDVKDNFDIIFKARKHIEELEEKFKNISIVNYNKGFLVGFLNLKIYVESAEEFFILKEVFVENDYNFICNDKSVIIDIGTNIGIASLFFSNLPHVEKIYCFEPIEETYNQAIDNFGLNKLISKVESIQNIGLGDKTRQEFFLFNKNSKGNTGIRGELSPSYSNTNTAIKVPVQINSASEELVRIMDENPSRKIVIKMDCEGAEYEIFENLKNSQLLHKIDVFMLEWHDKGAEKIEEILKNNNFEYFSKSLSPISGLIYAYKK</sequence>
<dbReference type="GO" id="GO:0032259">
    <property type="term" value="P:methylation"/>
    <property type="evidence" value="ECO:0007669"/>
    <property type="project" value="UniProtKB-KW"/>
</dbReference>
<keyword evidence="3" id="KW-1185">Reference proteome</keyword>
<dbReference type="SUPFAM" id="SSF53335">
    <property type="entry name" value="S-adenosyl-L-methionine-dependent methyltransferases"/>
    <property type="match status" value="1"/>
</dbReference>
<dbReference type="Proteomes" id="UP000829998">
    <property type="component" value="Chromosome"/>
</dbReference>
<dbReference type="EMBL" id="CP096829">
    <property type="protein sequence ID" value="UPZ16049.1"/>
    <property type="molecule type" value="Genomic_DNA"/>
</dbReference>